<dbReference type="Proteomes" id="UP001596455">
    <property type="component" value="Unassembled WGS sequence"/>
</dbReference>
<evidence type="ECO:0000256" key="3">
    <source>
        <dbReference type="SAM" id="SignalP"/>
    </source>
</evidence>
<evidence type="ECO:0000313" key="7">
    <source>
        <dbReference type="Proteomes" id="UP001596455"/>
    </source>
</evidence>
<dbReference type="Pfam" id="PF09972">
    <property type="entry name" value="DUF2207"/>
    <property type="match status" value="1"/>
</dbReference>
<keyword evidence="2" id="KW-1133">Transmembrane helix</keyword>
<protein>
    <submittedName>
        <fullName evidence="6">DUF2207 domain-containing protein</fullName>
    </submittedName>
</protein>
<keyword evidence="2" id="KW-0812">Transmembrane</keyword>
<feature type="transmembrane region" description="Helical" evidence="2">
    <location>
        <begin position="472"/>
        <end position="491"/>
    </location>
</feature>
<keyword evidence="7" id="KW-1185">Reference proteome</keyword>
<feature type="compositionally biased region" description="Acidic residues" evidence="1">
    <location>
        <begin position="352"/>
        <end position="373"/>
    </location>
</feature>
<keyword evidence="3" id="KW-0732">Signal</keyword>
<evidence type="ECO:0000256" key="2">
    <source>
        <dbReference type="SAM" id="Phobius"/>
    </source>
</evidence>
<name>A0ABW2Q7H8_9MICO</name>
<proteinExistence type="predicted"/>
<evidence type="ECO:0000313" key="6">
    <source>
        <dbReference type="EMBL" id="MFC7405091.1"/>
    </source>
</evidence>
<keyword evidence="2" id="KW-0472">Membrane</keyword>
<reference evidence="7" key="1">
    <citation type="journal article" date="2019" name="Int. J. Syst. Evol. Microbiol.">
        <title>The Global Catalogue of Microorganisms (GCM) 10K type strain sequencing project: providing services to taxonomists for standard genome sequencing and annotation.</title>
        <authorList>
            <consortium name="The Broad Institute Genomics Platform"/>
            <consortium name="The Broad Institute Genome Sequencing Center for Infectious Disease"/>
            <person name="Wu L."/>
            <person name="Ma J."/>
        </authorList>
    </citation>
    <scope>NUCLEOTIDE SEQUENCE [LARGE SCALE GENOMIC DNA]</scope>
    <source>
        <strain evidence="7">JCM 1490</strain>
    </source>
</reference>
<feature type="region of interest" description="Disordered" evidence="1">
    <location>
        <begin position="352"/>
        <end position="374"/>
    </location>
</feature>
<sequence>MRAPRRAAALLTLLVGGLMVSTPAQADEEDEAGTITRMDITADLAADRGTARIVVDLELDLGSDEAHGPYLALAEQQEIAGDPDHYRVLDVTGITASSETAPDDLRVEREDGAVQLYVGDEDTEITGRHEYRIEYTATGLVNPDVAGTDELYWNAVAPGGFEIPIEDVTVTVNGPAAATGGACYVGRTGSEEECGDLGLSGGTVRARQGALEPETGLSVVVGWPAGTFQDAEPVLTHRYTPANVIQLTPLTGGVTALAVLAGTGAVALHARRRGRDQAYLGLTPGLTPAPGQSAQTGTARRAPVAVRFTPPDGVRPGEVGTLADEVAHGHDVTATIIDLAVRGYLRIEEVAPEAEDGAGAESTDDGEDAAPDPEDWRLVRLRSDSDGLERYEAALLGRIFAEGEEVTLSDLGTDLQTTVSATQNDLYETVTERGWFAGNPQKIRNRWIVRGIVVLGVGVLAIPVLWVTQLPLVLVLIPLLLGVALLVASTAMPVRTADGTAVLAQALGFRQYLETAEAEQIRFEEREGGTDVFSRYLPYAIVFELADRWAEIVAEAARVQGHPMPEPTWYVPIVHMSLWSDPGRFSSNVGSFATAASTAVTAGSTGAGGSSGFTGSVGGGVGGMGGGTW</sequence>
<evidence type="ECO:0000259" key="4">
    <source>
        <dbReference type="Pfam" id="PF09972"/>
    </source>
</evidence>
<feature type="domain" description="Predicted membrane protein YciQ-like C-terminal" evidence="5">
    <location>
        <begin position="309"/>
        <end position="551"/>
    </location>
</feature>
<feature type="signal peptide" evidence="3">
    <location>
        <begin position="1"/>
        <end position="26"/>
    </location>
</feature>
<evidence type="ECO:0000259" key="5">
    <source>
        <dbReference type="Pfam" id="PF20990"/>
    </source>
</evidence>
<dbReference type="RefSeq" id="WP_382393103.1">
    <property type="nucleotide sequence ID" value="NZ_JBHTCQ010000001.1"/>
</dbReference>
<dbReference type="InterPro" id="IPR048389">
    <property type="entry name" value="YciQ-like_C"/>
</dbReference>
<organism evidence="6 7">
    <name type="scientific">Georgenia alba</name>
    <dbReference type="NCBI Taxonomy" id="2233858"/>
    <lineage>
        <taxon>Bacteria</taxon>
        <taxon>Bacillati</taxon>
        <taxon>Actinomycetota</taxon>
        <taxon>Actinomycetes</taxon>
        <taxon>Micrococcales</taxon>
        <taxon>Bogoriellaceae</taxon>
        <taxon>Georgenia</taxon>
    </lineage>
</organism>
<gene>
    <name evidence="6" type="ORF">ACFQQL_08205</name>
</gene>
<comment type="caution">
    <text evidence="6">The sequence shown here is derived from an EMBL/GenBank/DDBJ whole genome shotgun (WGS) entry which is preliminary data.</text>
</comment>
<feature type="transmembrane region" description="Helical" evidence="2">
    <location>
        <begin position="247"/>
        <end position="268"/>
    </location>
</feature>
<evidence type="ECO:0000256" key="1">
    <source>
        <dbReference type="SAM" id="MobiDB-lite"/>
    </source>
</evidence>
<dbReference type="EMBL" id="JBHTCQ010000001">
    <property type="protein sequence ID" value="MFC7405091.1"/>
    <property type="molecule type" value="Genomic_DNA"/>
</dbReference>
<dbReference type="Pfam" id="PF20990">
    <property type="entry name" value="DUF2207_C"/>
    <property type="match status" value="1"/>
</dbReference>
<dbReference type="InterPro" id="IPR018702">
    <property type="entry name" value="DUF2207"/>
</dbReference>
<feature type="transmembrane region" description="Helical" evidence="2">
    <location>
        <begin position="447"/>
        <end position="466"/>
    </location>
</feature>
<accession>A0ABW2Q7H8</accession>
<feature type="domain" description="DUF2207" evidence="4">
    <location>
        <begin position="34"/>
        <end position="223"/>
    </location>
</feature>
<feature type="chain" id="PRO_5046872428" evidence="3">
    <location>
        <begin position="27"/>
        <end position="629"/>
    </location>
</feature>